<accession>A0A851PAR1</accession>
<dbReference type="Proteomes" id="UP000613066">
    <property type="component" value="Unassembled WGS sequence"/>
</dbReference>
<keyword evidence="2" id="KW-0812">Transmembrane</keyword>
<evidence type="ECO:0000256" key="4">
    <source>
        <dbReference type="ARBA" id="ARBA00023136"/>
    </source>
</evidence>
<dbReference type="EMBL" id="WBMW01006641">
    <property type="protein sequence ID" value="NXC51361.1"/>
    <property type="molecule type" value="Genomic_DNA"/>
</dbReference>
<feature type="domain" description="Cadherin" evidence="7">
    <location>
        <begin position="5"/>
        <end position="61"/>
    </location>
</feature>
<keyword evidence="5" id="KW-0325">Glycoprotein</keyword>
<dbReference type="PANTHER" id="PTHR24028:SF328">
    <property type="entry name" value="CADHERIN-3"/>
    <property type="match status" value="1"/>
</dbReference>
<gene>
    <name evidence="8" type="primary">Pcdhb9</name>
    <name evidence="8" type="ORF">PENPIL_R15618</name>
</gene>
<dbReference type="Pfam" id="PF00028">
    <property type="entry name" value="Cadherin"/>
    <property type="match status" value="1"/>
</dbReference>
<comment type="subcellular location">
    <subcellularLocation>
        <location evidence="1">Membrane</location>
        <topology evidence="1">Single-pass membrane protein</topology>
    </subcellularLocation>
</comment>
<evidence type="ECO:0000256" key="1">
    <source>
        <dbReference type="ARBA" id="ARBA00004167"/>
    </source>
</evidence>
<sequence>APIFTQKLYIGRVLENSPVGTVILRVVATDADAGVNGDISYQFIQGVGQSLSAFMINPRSG</sequence>
<evidence type="ECO:0000259" key="7">
    <source>
        <dbReference type="PROSITE" id="PS50268"/>
    </source>
</evidence>
<protein>
    <submittedName>
        <fullName evidence="8">PCDB9 protein</fullName>
    </submittedName>
</protein>
<comment type="caution">
    <text evidence="8">The sequence shown here is derived from an EMBL/GenBank/DDBJ whole genome shotgun (WGS) entry which is preliminary data.</text>
</comment>
<proteinExistence type="predicted"/>
<reference evidence="8" key="1">
    <citation type="submission" date="2019-09" db="EMBL/GenBank/DDBJ databases">
        <title>Bird 10,000 Genomes (B10K) Project - Family phase.</title>
        <authorList>
            <person name="Zhang G."/>
        </authorList>
    </citation>
    <scope>NUCLEOTIDE SEQUENCE</scope>
    <source>
        <strain evidence="8">B10K-DU-001-08</strain>
        <tissue evidence="8">Muscle</tissue>
    </source>
</reference>
<keyword evidence="4" id="KW-0472">Membrane</keyword>
<evidence type="ECO:0000313" key="8">
    <source>
        <dbReference type="EMBL" id="NXC51361.1"/>
    </source>
</evidence>
<feature type="non-terminal residue" evidence="8">
    <location>
        <position position="1"/>
    </location>
</feature>
<evidence type="ECO:0000256" key="5">
    <source>
        <dbReference type="ARBA" id="ARBA00023180"/>
    </source>
</evidence>
<evidence type="ECO:0000256" key="2">
    <source>
        <dbReference type="ARBA" id="ARBA00022692"/>
    </source>
</evidence>
<dbReference type="SUPFAM" id="SSF49313">
    <property type="entry name" value="Cadherin-like"/>
    <property type="match status" value="1"/>
</dbReference>
<evidence type="ECO:0000256" key="6">
    <source>
        <dbReference type="PROSITE-ProRule" id="PRU00043"/>
    </source>
</evidence>
<evidence type="ECO:0000313" key="9">
    <source>
        <dbReference type="Proteomes" id="UP000613066"/>
    </source>
</evidence>
<dbReference type="InterPro" id="IPR002126">
    <property type="entry name" value="Cadherin-like_dom"/>
</dbReference>
<dbReference type="Gene3D" id="2.60.40.60">
    <property type="entry name" value="Cadherins"/>
    <property type="match status" value="1"/>
</dbReference>
<dbReference type="PROSITE" id="PS50268">
    <property type="entry name" value="CADHERIN_2"/>
    <property type="match status" value="1"/>
</dbReference>
<evidence type="ECO:0000256" key="3">
    <source>
        <dbReference type="ARBA" id="ARBA00022989"/>
    </source>
</evidence>
<dbReference type="GO" id="GO:0005509">
    <property type="term" value="F:calcium ion binding"/>
    <property type="evidence" value="ECO:0007669"/>
    <property type="project" value="UniProtKB-UniRule"/>
</dbReference>
<organism evidence="8 9">
    <name type="scientific">Penelope pileata</name>
    <dbReference type="NCBI Taxonomy" id="1118817"/>
    <lineage>
        <taxon>Eukaryota</taxon>
        <taxon>Metazoa</taxon>
        <taxon>Chordata</taxon>
        <taxon>Craniata</taxon>
        <taxon>Vertebrata</taxon>
        <taxon>Euteleostomi</taxon>
        <taxon>Archelosauria</taxon>
        <taxon>Archosauria</taxon>
        <taxon>Dinosauria</taxon>
        <taxon>Saurischia</taxon>
        <taxon>Theropoda</taxon>
        <taxon>Coelurosauria</taxon>
        <taxon>Aves</taxon>
        <taxon>Neognathae</taxon>
        <taxon>Galloanserae</taxon>
        <taxon>Galliformes</taxon>
        <taxon>Cracidae</taxon>
        <taxon>Penelope</taxon>
    </lineage>
</organism>
<feature type="non-terminal residue" evidence="8">
    <location>
        <position position="61"/>
    </location>
</feature>
<dbReference type="InterPro" id="IPR050174">
    <property type="entry name" value="Protocadherin/Cadherin-CA"/>
</dbReference>
<dbReference type="AlphaFoldDB" id="A0A851PAR1"/>
<dbReference type="GO" id="GO:0007156">
    <property type="term" value="P:homophilic cell adhesion via plasma membrane adhesion molecules"/>
    <property type="evidence" value="ECO:0007669"/>
    <property type="project" value="InterPro"/>
</dbReference>
<dbReference type="OrthoDB" id="6252479at2759"/>
<dbReference type="GO" id="GO:0005886">
    <property type="term" value="C:plasma membrane"/>
    <property type="evidence" value="ECO:0007669"/>
    <property type="project" value="TreeGrafter"/>
</dbReference>
<name>A0A851PAR1_9GALL</name>
<dbReference type="InterPro" id="IPR015919">
    <property type="entry name" value="Cadherin-like_sf"/>
</dbReference>
<dbReference type="PANTHER" id="PTHR24028">
    <property type="entry name" value="CADHERIN-87A"/>
    <property type="match status" value="1"/>
</dbReference>
<keyword evidence="6" id="KW-0106">Calcium</keyword>
<keyword evidence="9" id="KW-1185">Reference proteome</keyword>
<keyword evidence="3" id="KW-1133">Transmembrane helix</keyword>
<dbReference type="CDD" id="cd11304">
    <property type="entry name" value="Cadherin_repeat"/>
    <property type="match status" value="1"/>
</dbReference>